<dbReference type="Gene3D" id="2.170.16.10">
    <property type="entry name" value="Hedgehog/Intein (Hint) domain"/>
    <property type="match status" value="1"/>
</dbReference>
<proteinExistence type="predicted"/>
<dbReference type="InterPro" id="IPR036844">
    <property type="entry name" value="Hint_dom_sf"/>
</dbReference>
<dbReference type="GO" id="GO:0016539">
    <property type="term" value="P:intein-mediated protein splicing"/>
    <property type="evidence" value="ECO:0007669"/>
    <property type="project" value="InterPro"/>
</dbReference>
<evidence type="ECO:0008006" key="2">
    <source>
        <dbReference type="Google" id="ProtNLM"/>
    </source>
</evidence>
<dbReference type="AlphaFoldDB" id="A0A0F9G6K6"/>
<sequence length="253" mass="26851">MPFKDIALGGAVNPKQPPRFQPTMVPRETSVGPRLKRLEGFNAKFIRRGGIPVLELPARSVFSTYNITGSAISATDAGSDATVNVPTKRIFWPDKPDGIQYRPFSLTGLAYSTSYQVYIDNPERNGVEANHGAIPTAGSPENILVRQDTEGRIYLGLITTSAALGVDTSGSGGGGGTGGDIPGGCVLEGTPVVPLFGEPRIKQSDQQEWVEIKLADGRTLTATPKHPVYSDAGKTPLQLLSCGEEIITDKGMV</sequence>
<dbReference type="SUPFAM" id="SSF51294">
    <property type="entry name" value="Hedgehog/intein (Hint) domain"/>
    <property type="match status" value="1"/>
</dbReference>
<reference evidence="1" key="1">
    <citation type="journal article" date="2015" name="Nature">
        <title>Complex archaea that bridge the gap between prokaryotes and eukaryotes.</title>
        <authorList>
            <person name="Spang A."/>
            <person name="Saw J.H."/>
            <person name="Jorgensen S.L."/>
            <person name="Zaremba-Niedzwiedzka K."/>
            <person name="Martijn J."/>
            <person name="Lind A.E."/>
            <person name="van Eijk R."/>
            <person name="Schleper C."/>
            <person name="Guy L."/>
            <person name="Ettema T.J."/>
        </authorList>
    </citation>
    <scope>NUCLEOTIDE SEQUENCE</scope>
</reference>
<evidence type="ECO:0000313" key="1">
    <source>
        <dbReference type="EMBL" id="KKL94449.1"/>
    </source>
</evidence>
<comment type="caution">
    <text evidence="1">The sequence shown here is derived from an EMBL/GenBank/DDBJ whole genome shotgun (WGS) entry which is preliminary data.</text>
</comment>
<dbReference type="EMBL" id="LAZR01018920">
    <property type="protein sequence ID" value="KKL94449.1"/>
    <property type="molecule type" value="Genomic_DNA"/>
</dbReference>
<feature type="non-terminal residue" evidence="1">
    <location>
        <position position="253"/>
    </location>
</feature>
<name>A0A0F9G6K6_9ZZZZ</name>
<accession>A0A0F9G6K6</accession>
<dbReference type="PROSITE" id="PS50817">
    <property type="entry name" value="INTEIN_N_TER"/>
    <property type="match status" value="1"/>
</dbReference>
<protein>
    <recommendedName>
        <fullName evidence="2">Hint domain-containing protein</fullName>
    </recommendedName>
</protein>
<gene>
    <name evidence="1" type="ORF">LCGC14_1864550</name>
</gene>
<dbReference type="InterPro" id="IPR006141">
    <property type="entry name" value="Intein_N"/>
</dbReference>
<organism evidence="1">
    <name type="scientific">marine sediment metagenome</name>
    <dbReference type="NCBI Taxonomy" id="412755"/>
    <lineage>
        <taxon>unclassified sequences</taxon>
        <taxon>metagenomes</taxon>
        <taxon>ecological metagenomes</taxon>
    </lineage>
</organism>